<dbReference type="AlphaFoldDB" id="A0A6A0AYE5"/>
<accession>A0A6A0AYE5</accession>
<evidence type="ECO:0000313" key="3">
    <source>
        <dbReference type="Proteomes" id="UP000484988"/>
    </source>
</evidence>
<organism evidence="2 3">
    <name type="scientific">Streptomyces pacificus</name>
    <dbReference type="NCBI Taxonomy" id="2705029"/>
    <lineage>
        <taxon>Bacteria</taxon>
        <taxon>Bacillati</taxon>
        <taxon>Actinomycetota</taxon>
        <taxon>Actinomycetes</taxon>
        <taxon>Kitasatosporales</taxon>
        <taxon>Streptomycetaceae</taxon>
        <taxon>Streptomyces</taxon>
    </lineage>
</organism>
<keyword evidence="3" id="KW-1185">Reference proteome</keyword>
<protein>
    <submittedName>
        <fullName evidence="2">Uncharacterized protein</fullName>
    </submittedName>
</protein>
<sequence>MAFWHAVWVGSSLISGRIGAWLRQGVGVRLLGVGVACGFVKGLPHTTEIAYTTAAGWLVAAVVLGLRAKAPDEPPGEAVPAAAEESGLAPDVVVRALHQLASPHVHISALAEYLKRPAEEVRTALQEMGVPHGDGVRMKGAGVSTGVRARDIPPLSPDQSPAQEGVLTSNNNSNNGSGEGPRKGFLGDYTFWVTDDPDNPARAHVHHDTQAQEGTT</sequence>
<reference evidence="2 3" key="1">
    <citation type="submission" date="2020-02" db="EMBL/GenBank/DDBJ databases">
        <title>Whole Genome Shotgun Sequence of Streptomyces sp. strain CWH03.</title>
        <authorList>
            <person name="Dohra H."/>
            <person name="Kodani S."/>
            <person name="Yamamura H."/>
        </authorList>
    </citation>
    <scope>NUCLEOTIDE SEQUENCE [LARGE SCALE GENOMIC DNA]</scope>
    <source>
        <strain evidence="2 3">CWH03</strain>
    </source>
</reference>
<dbReference type="RefSeq" id="WP_173264453.1">
    <property type="nucleotide sequence ID" value="NZ_BLLG01000006.1"/>
</dbReference>
<feature type="compositionally biased region" description="Polar residues" evidence="1">
    <location>
        <begin position="157"/>
        <end position="168"/>
    </location>
</feature>
<name>A0A6A0AYE5_9ACTN</name>
<dbReference type="EMBL" id="BLLG01000006">
    <property type="protein sequence ID" value="GFH36617.1"/>
    <property type="molecule type" value="Genomic_DNA"/>
</dbReference>
<evidence type="ECO:0000313" key="2">
    <source>
        <dbReference type="EMBL" id="GFH36617.1"/>
    </source>
</evidence>
<comment type="caution">
    <text evidence="2">The sequence shown here is derived from an EMBL/GenBank/DDBJ whole genome shotgun (WGS) entry which is preliminary data.</text>
</comment>
<feature type="region of interest" description="Disordered" evidence="1">
    <location>
        <begin position="147"/>
        <end position="216"/>
    </location>
</feature>
<proteinExistence type="predicted"/>
<evidence type="ECO:0000256" key="1">
    <source>
        <dbReference type="SAM" id="MobiDB-lite"/>
    </source>
</evidence>
<gene>
    <name evidence="2" type="ORF">SCWH03_28480</name>
</gene>
<dbReference type="Proteomes" id="UP000484988">
    <property type="component" value="Unassembled WGS sequence"/>
</dbReference>